<dbReference type="Gene3D" id="3.90.1750.20">
    <property type="entry name" value="Putative Large Serine Recombinase, Chain B, Domain 2"/>
    <property type="match status" value="1"/>
</dbReference>
<evidence type="ECO:0000313" key="2">
    <source>
        <dbReference type="EMBL" id="ANN21101.1"/>
    </source>
</evidence>
<dbReference type="InterPro" id="IPR011109">
    <property type="entry name" value="DNA_bind_recombinase_dom"/>
</dbReference>
<dbReference type="RefSeq" id="WP_065913066.1">
    <property type="nucleotide sequence ID" value="NZ_CP016174.1"/>
</dbReference>
<dbReference type="GO" id="GO:0003677">
    <property type="term" value="F:DNA binding"/>
    <property type="evidence" value="ECO:0007669"/>
    <property type="project" value="InterPro"/>
</dbReference>
<accession>A0A193C918</accession>
<dbReference type="AlphaFoldDB" id="A0A193C918"/>
<evidence type="ECO:0000259" key="1">
    <source>
        <dbReference type="PROSITE" id="PS51737"/>
    </source>
</evidence>
<dbReference type="GO" id="GO:0000150">
    <property type="term" value="F:DNA strand exchange activity"/>
    <property type="evidence" value="ECO:0007669"/>
    <property type="project" value="InterPro"/>
</dbReference>
<dbReference type="Pfam" id="PF07508">
    <property type="entry name" value="Recombinase"/>
    <property type="match status" value="1"/>
</dbReference>
<dbReference type="KEGG" id="aori:SD37_39635"/>
<evidence type="ECO:0000313" key="3">
    <source>
        <dbReference type="Proteomes" id="UP000093695"/>
    </source>
</evidence>
<dbReference type="InterPro" id="IPR038109">
    <property type="entry name" value="DNA_bind_recomb_sf"/>
</dbReference>
<dbReference type="EMBL" id="CP016174">
    <property type="protein sequence ID" value="ANN21101.1"/>
    <property type="molecule type" value="Genomic_DNA"/>
</dbReference>
<proteinExistence type="predicted"/>
<keyword evidence="3" id="KW-1185">Reference proteome</keyword>
<dbReference type="PROSITE" id="PS51737">
    <property type="entry name" value="RECOMBINASE_DNA_BIND"/>
    <property type="match status" value="1"/>
</dbReference>
<reference evidence="2 3" key="1">
    <citation type="journal article" date="2015" name="Genome Announc.">
        <title>Draft Genome Sequence of Norvancomycin-Producing Strain Amycolatopsis orientalis CPCC200066.</title>
        <authorList>
            <person name="Lei X."/>
            <person name="Yuan F."/>
            <person name="Shi Y."/>
            <person name="Li X."/>
            <person name="Wang L."/>
            <person name="Hong B."/>
        </authorList>
    </citation>
    <scope>NUCLEOTIDE SEQUENCE [LARGE SCALE GENOMIC DNA]</scope>
    <source>
        <strain evidence="2 3">B-37</strain>
    </source>
</reference>
<name>A0A193C918_AMYOR</name>
<gene>
    <name evidence="2" type="ORF">SD37_39635</name>
</gene>
<organism evidence="2 3">
    <name type="scientific">Amycolatopsis orientalis</name>
    <name type="common">Nocardia orientalis</name>
    <dbReference type="NCBI Taxonomy" id="31958"/>
    <lineage>
        <taxon>Bacteria</taxon>
        <taxon>Bacillati</taxon>
        <taxon>Actinomycetota</taxon>
        <taxon>Actinomycetes</taxon>
        <taxon>Pseudonocardiales</taxon>
        <taxon>Pseudonocardiaceae</taxon>
        <taxon>Amycolatopsis</taxon>
    </lineage>
</organism>
<feature type="domain" description="Recombinase" evidence="1">
    <location>
        <begin position="74"/>
        <end position="208"/>
    </location>
</feature>
<sequence length="222" mass="25200">MPTNRPNRLLQHLRRWLGTRHGQNVSRVLPAPPERPLPEAPSEVDVAAEHPVLRRASEATAALVRQGWNVHRAPYGYRAMDVAGTRSGSGRPRTRLTPDPLRAPVVQHIFYWRAVTGLDVDQITQRLNNNPDRYPPPGTTGTWHDKAVTRILTNLKYTGYQALRTRDESNRLRPAEQWVLSDQPAHRALITTALFWAAQNPTTDTRRALRHRLLAQPHDLSA</sequence>
<dbReference type="Proteomes" id="UP000093695">
    <property type="component" value="Chromosome"/>
</dbReference>
<protein>
    <recommendedName>
        <fullName evidence="1">Recombinase domain-containing protein</fullName>
    </recommendedName>
</protein>